<feature type="region of interest" description="Disordered" evidence="2">
    <location>
        <begin position="320"/>
        <end position="345"/>
    </location>
</feature>
<dbReference type="Proteomes" id="UP000708208">
    <property type="component" value="Unassembled WGS sequence"/>
</dbReference>
<dbReference type="GO" id="GO:0005737">
    <property type="term" value="C:cytoplasm"/>
    <property type="evidence" value="ECO:0007669"/>
    <property type="project" value="TreeGrafter"/>
</dbReference>
<feature type="region of interest" description="Disordered" evidence="2">
    <location>
        <begin position="187"/>
        <end position="206"/>
    </location>
</feature>
<feature type="domain" description="Calponin-homology (CH)" evidence="3">
    <location>
        <begin position="32"/>
        <end position="163"/>
    </location>
</feature>
<dbReference type="GO" id="GO:0008093">
    <property type="term" value="F:cytoskeletal anchor activity"/>
    <property type="evidence" value="ECO:0007669"/>
    <property type="project" value="TreeGrafter"/>
</dbReference>
<dbReference type="PANTHER" id="PTHR46756">
    <property type="entry name" value="TRANSGELIN"/>
    <property type="match status" value="1"/>
</dbReference>
<dbReference type="PANTHER" id="PTHR46756:SF18">
    <property type="entry name" value="GAS2-LIKE PROTEIN PICKLED EGGS"/>
    <property type="match status" value="1"/>
</dbReference>
<dbReference type="PROSITE" id="PS50021">
    <property type="entry name" value="CH"/>
    <property type="match status" value="1"/>
</dbReference>
<name>A0A8J2K2J1_9HEXA</name>
<feature type="compositionally biased region" description="Basic and acidic residues" evidence="2">
    <location>
        <begin position="390"/>
        <end position="417"/>
    </location>
</feature>
<evidence type="ECO:0000256" key="2">
    <source>
        <dbReference type="SAM" id="MobiDB-lite"/>
    </source>
</evidence>
<comment type="similarity">
    <text evidence="1">Belongs to the GAS2 family.</text>
</comment>
<dbReference type="InterPro" id="IPR001715">
    <property type="entry name" value="CH_dom"/>
</dbReference>
<feature type="compositionally biased region" description="Low complexity" evidence="2">
    <location>
        <begin position="327"/>
        <end position="341"/>
    </location>
</feature>
<dbReference type="GO" id="GO:1904825">
    <property type="term" value="P:protein localization to microtubule plus-end"/>
    <property type="evidence" value="ECO:0007669"/>
    <property type="project" value="TreeGrafter"/>
</dbReference>
<dbReference type="GO" id="GO:0001578">
    <property type="term" value="P:microtubule bundle formation"/>
    <property type="evidence" value="ECO:0007669"/>
    <property type="project" value="TreeGrafter"/>
</dbReference>
<dbReference type="GO" id="GO:0035371">
    <property type="term" value="C:microtubule plus-end"/>
    <property type="evidence" value="ECO:0007669"/>
    <property type="project" value="TreeGrafter"/>
</dbReference>
<evidence type="ECO:0000259" key="3">
    <source>
        <dbReference type="PROSITE" id="PS50021"/>
    </source>
</evidence>
<dbReference type="Pfam" id="PF00307">
    <property type="entry name" value="CH"/>
    <property type="match status" value="1"/>
</dbReference>
<feature type="region of interest" description="Disordered" evidence="2">
    <location>
        <begin position="546"/>
        <end position="603"/>
    </location>
</feature>
<gene>
    <name evidence="5" type="ORF">AFUS01_LOCUS18710</name>
</gene>
<dbReference type="GO" id="GO:0005884">
    <property type="term" value="C:actin filament"/>
    <property type="evidence" value="ECO:0007669"/>
    <property type="project" value="TreeGrafter"/>
</dbReference>
<dbReference type="GO" id="GO:0051015">
    <property type="term" value="F:actin filament binding"/>
    <property type="evidence" value="ECO:0007669"/>
    <property type="project" value="TreeGrafter"/>
</dbReference>
<sequence length="693" mass="78482">MERMLISEDLIRPQMLQLREFRPFKNCDEYLWAMREDLSDWLNTLYPELSITPQNFMECLETGVTLCKHANNVRVACIEWMNSGKKLPKCWGREWKMPNGEITFNANARPETFFARDNVHNFISWCRKLGIFDCLLFESDDLILRKNEKSFILCLLEVARRGSHFGMAAPLLVQFEKEIDRDIAKDTGQDLSSSGEEEESFQEHEPRPQIITNDLRSLDEMVRDLVERCTCPTQFPMIRIAEGKYRIGNTKLMIYVRILRNHVMVRVGGGWTTLGAFLARHDPCRHKTTVSSKFIMKNDGSLPKMKVEYERRDLSFEPVAHSTPAYSSNKKSLDLSDSSSEISDEGYKTSDNLKILLDTPKTSVVQNCKDISTKGHLSRKCNAIRARSLSTDEERPDSRSTDEEVGHSHTPERDGRVLKSNSSSLVNKVPTRPTSREAHARSMSCERPNRGPPGSFRQRYVSGENTGVVNKQSNYGHKRTNSTGSPKKSPLTDNQRKTITQAPPTRSLSAGGTVEFYKNNTPSNRYMNNRTGRNIGGTASATGFVSSAGSNRIPGKNTWNGPNTPRRQRANLFQAPFFGPGAGRGEHSVSRTAAPHDSVDNLSEDLSNDCPDLAMWIKKALELDQDADKISHIELAIKQFEEQREKSPEHKSTSLPYSVNDSATNNLTQQQKQLPIRKRNDKGITKIPKPNFY</sequence>
<evidence type="ECO:0000259" key="4">
    <source>
        <dbReference type="PROSITE" id="PS51460"/>
    </source>
</evidence>
<protein>
    <recommendedName>
        <fullName evidence="7">GAS2-like protein 1</fullName>
    </recommendedName>
</protein>
<dbReference type="CDD" id="cd21268">
    <property type="entry name" value="CH_GAS2L1_2"/>
    <property type="match status" value="1"/>
</dbReference>
<reference evidence="5" key="1">
    <citation type="submission" date="2021-06" db="EMBL/GenBank/DDBJ databases">
        <authorList>
            <person name="Hodson N. C."/>
            <person name="Mongue J. A."/>
            <person name="Jaron S. K."/>
        </authorList>
    </citation>
    <scope>NUCLEOTIDE SEQUENCE</scope>
</reference>
<feature type="compositionally biased region" description="Polar residues" evidence="2">
    <location>
        <begin position="463"/>
        <end position="510"/>
    </location>
</feature>
<accession>A0A8J2K2J1</accession>
<evidence type="ECO:0008006" key="7">
    <source>
        <dbReference type="Google" id="ProtNLM"/>
    </source>
</evidence>
<evidence type="ECO:0000313" key="6">
    <source>
        <dbReference type="Proteomes" id="UP000708208"/>
    </source>
</evidence>
<feature type="compositionally biased region" description="Polar residues" evidence="2">
    <location>
        <begin position="653"/>
        <end position="673"/>
    </location>
</feature>
<feature type="region of interest" description="Disordered" evidence="2">
    <location>
        <begin position="387"/>
        <end position="513"/>
    </location>
</feature>
<feature type="compositionally biased region" description="Basic and acidic residues" evidence="2">
    <location>
        <begin position="641"/>
        <end position="652"/>
    </location>
</feature>
<dbReference type="PROSITE" id="PS51460">
    <property type="entry name" value="GAR"/>
    <property type="match status" value="1"/>
</dbReference>
<comment type="caution">
    <text evidence="5">The sequence shown here is derived from an EMBL/GenBank/DDBJ whole genome shotgun (WGS) entry which is preliminary data.</text>
</comment>
<dbReference type="Pfam" id="PF02187">
    <property type="entry name" value="GAS2"/>
    <property type="match status" value="1"/>
</dbReference>
<organism evidence="5 6">
    <name type="scientific">Allacma fusca</name>
    <dbReference type="NCBI Taxonomy" id="39272"/>
    <lineage>
        <taxon>Eukaryota</taxon>
        <taxon>Metazoa</taxon>
        <taxon>Ecdysozoa</taxon>
        <taxon>Arthropoda</taxon>
        <taxon>Hexapoda</taxon>
        <taxon>Collembola</taxon>
        <taxon>Symphypleona</taxon>
        <taxon>Sminthuridae</taxon>
        <taxon>Allacma</taxon>
    </lineage>
</organism>
<dbReference type="GO" id="GO:0031110">
    <property type="term" value="P:regulation of microtubule polymerization or depolymerization"/>
    <property type="evidence" value="ECO:0007669"/>
    <property type="project" value="TreeGrafter"/>
</dbReference>
<dbReference type="EMBL" id="CAJVCH010188237">
    <property type="protein sequence ID" value="CAG7730034.1"/>
    <property type="molecule type" value="Genomic_DNA"/>
</dbReference>
<dbReference type="OrthoDB" id="206130at2759"/>
<keyword evidence="6" id="KW-1185">Reference proteome</keyword>
<proteinExistence type="inferred from homology"/>
<dbReference type="GO" id="GO:0051764">
    <property type="term" value="P:actin crosslink formation"/>
    <property type="evidence" value="ECO:0007669"/>
    <property type="project" value="TreeGrafter"/>
</dbReference>
<feature type="region of interest" description="Disordered" evidence="2">
    <location>
        <begin position="641"/>
        <end position="693"/>
    </location>
</feature>
<evidence type="ECO:0000313" key="5">
    <source>
        <dbReference type="EMBL" id="CAG7730034.1"/>
    </source>
</evidence>
<dbReference type="GO" id="GO:0001725">
    <property type="term" value="C:stress fiber"/>
    <property type="evidence" value="ECO:0007669"/>
    <property type="project" value="TreeGrafter"/>
</dbReference>
<feature type="domain" description="GAR" evidence="4">
    <location>
        <begin position="213"/>
        <end position="285"/>
    </location>
</feature>
<dbReference type="SMART" id="SM00243">
    <property type="entry name" value="GAS2"/>
    <property type="match status" value="1"/>
</dbReference>
<dbReference type="GO" id="GO:0008017">
    <property type="term" value="F:microtubule binding"/>
    <property type="evidence" value="ECO:0007669"/>
    <property type="project" value="InterPro"/>
</dbReference>
<dbReference type="SMART" id="SM00033">
    <property type="entry name" value="CH"/>
    <property type="match status" value="1"/>
</dbReference>
<dbReference type="AlphaFoldDB" id="A0A8J2K2J1"/>
<dbReference type="InterPro" id="IPR003108">
    <property type="entry name" value="GAR_dom"/>
</dbReference>
<evidence type="ECO:0000256" key="1">
    <source>
        <dbReference type="ARBA" id="ARBA00038441"/>
    </source>
</evidence>